<reference evidence="2 3" key="1">
    <citation type="submission" date="2019-04" db="EMBL/GenBank/DDBJ databases">
        <title>Streptomyces oryziradicis sp. nov., a novel actinomycete isolated from rhizosphere soil of rice (Oryza sativa L.).</title>
        <authorList>
            <person name="Li C."/>
        </authorList>
    </citation>
    <scope>NUCLEOTIDE SEQUENCE [LARGE SCALE GENOMIC DNA]</scope>
    <source>
        <strain evidence="2 3">NEAU-C40</strain>
    </source>
</reference>
<proteinExistence type="predicted"/>
<evidence type="ECO:0000256" key="1">
    <source>
        <dbReference type="SAM" id="MobiDB-lite"/>
    </source>
</evidence>
<dbReference type="OrthoDB" id="3415592at2"/>
<dbReference type="AlphaFoldDB" id="A0A4U0S877"/>
<accession>A0A4U0S877</accession>
<name>A0A4U0S877_9ACTN</name>
<evidence type="ECO:0000313" key="3">
    <source>
        <dbReference type="Proteomes" id="UP000305778"/>
    </source>
</evidence>
<dbReference type="EMBL" id="SUMC01000047">
    <property type="protein sequence ID" value="TKA04753.1"/>
    <property type="molecule type" value="Genomic_DNA"/>
</dbReference>
<evidence type="ECO:0000313" key="2">
    <source>
        <dbReference type="EMBL" id="TKA04753.1"/>
    </source>
</evidence>
<keyword evidence="3" id="KW-1185">Reference proteome</keyword>
<sequence>MPGTIREKNLGSLANWPDARLATSLYECGVGVLGSGRSSAAANGGDLGELLTTFPQSPQAAKVEPAVSSMIDKVAKGLKGGDPCSANTRLHTLSVQASALPGERAGVAGRPEQGRRQSRQSCASRYIRMWRGRVQGRPF</sequence>
<dbReference type="RefSeq" id="WP_136728100.1">
    <property type="nucleotide sequence ID" value="NZ_SUMC01000047.1"/>
</dbReference>
<dbReference type="Proteomes" id="UP000305778">
    <property type="component" value="Unassembled WGS sequence"/>
</dbReference>
<organism evidence="2 3">
    <name type="scientific">Actinacidiphila oryziradicis</name>
    <dbReference type="NCBI Taxonomy" id="2571141"/>
    <lineage>
        <taxon>Bacteria</taxon>
        <taxon>Bacillati</taxon>
        <taxon>Actinomycetota</taxon>
        <taxon>Actinomycetes</taxon>
        <taxon>Kitasatosporales</taxon>
        <taxon>Streptomycetaceae</taxon>
        <taxon>Actinacidiphila</taxon>
    </lineage>
</organism>
<comment type="caution">
    <text evidence="2">The sequence shown here is derived from an EMBL/GenBank/DDBJ whole genome shotgun (WGS) entry which is preliminary data.</text>
</comment>
<protein>
    <submittedName>
        <fullName evidence="2">Uncharacterized protein</fullName>
    </submittedName>
</protein>
<gene>
    <name evidence="2" type="ORF">FCI23_34385</name>
</gene>
<feature type="region of interest" description="Disordered" evidence="1">
    <location>
        <begin position="101"/>
        <end position="121"/>
    </location>
</feature>